<dbReference type="CDD" id="cd05121">
    <property type="entry name" value="ABC1_ADCK3-like"/>
    <property type="match status" value="1"/>
</dbReference>
<dbReference type="PANTHER" id="PTHR10566">
    <property type="entry name" value="CHAPERONE-ACTIVITY OF BC1 COMPLEX CABC1 -RELATED"/>
    <property type="match status" value="1"/>
</dbReference>
<dbReference type="Proteomes" id="UP001430377">
    <property type="component" value="Unassembled WGS sequence"/>
</dbReference>
<dbReference type="Gene3D" id="1.10.510.10">
    <property type="entry name" value="Transferase(Phosphotransferase) domain 1"/>
    <property type="match status" value="1"/>
</dbReference>
<dbReference type="InterPro" id="IPR004147">
    <property type="entry name" value="ABC1_dom"/>
</dbReference>
<proteinExistence type="inferred from homology"/>
<keyword evidence="5" id="KW-0808">Transferase</keyword>
<keyword evidence="2" id="KW-1133">Transmembrane helix</keyword>
<dbReference type="AlphaFoldDB" id="A0AAW4PUI9"/>
<evidence type="ECO:0000259" key="3">
    <source>
        <dbReference type="PROSITE" id="PS50011"/>
    </source>
</evidence>
<dbReference type="PANTHER" id="PTHR10566:SF113">
    <property type="entry name" value="PROTEIN ACTIVITY OF BC1 COMPLEX KINASE 7, CHLOROPLASTIC"/>
    <property type="match status" value="1"/>
</dbReference>
<dbReference type="Pfam" id="PF03109">
    <property type="entry name" value="ABC1"/>
    <property type="match status" value="1"/>
</dbReference>
<gene>
    <name evidence="5" type="ORF">EGH21_18085</name>
</gene>
<accession>A0AAW4PUI9</accession>
<feature type="domain" description="Guanylate kinase-like" evidence="4">
    <location>
        <begin position="49"/>
        <end position="265"/>
    </location>
</feature>
<dbReference type="InterPro" id="IPR011009">
    <property type="entry name" value="Kinase-like_dom_sf"/>
</dbReference>
<feature type="domain" description="Protein kinase" evidence="3">
    <location>
        <begin position="136"/>
        <end position="466"/>
    </location>
</feature>
<keyword evidence="5" id="KW-0418">Kinase</keyword>
<evidence type="ECO:0000313" key="5">
    <source>
        <dbReference type="EMBL" id="MBX0324940.1"/>
    </source>
</evidence>
<dbReference type="InterPro" id="IPR000719">
    <property type="entry name" value="Prot_kinase_dom"/>
</dbReference>
<name>A0AAW4PUI9_9EURY</name>
<dbReference type="GO" id="GO:0005524">
    <property type="term" value="F:ATP binding"/>
    <property type="evidence" value="ECO:0007669"/>
    <property type="project" value="InterPro"/>
</dbReference>
<evidence type="ECO:0000313" key="6">
    <source>
        <dbReference type="Proteomes" id="UP001430377"/>
    </source>
</evidence>
<dbReference type="RefSeq" id="WP_220619827.1">
    <property type="nucleotide sequence ID" value="NZ_RKLR01000009.1"/>
</dbReference>
<keyword evidence="2" id="KW-0812">Transmembrane</keyword>
<dbReference type="InterPro" id="IPR008144">
    <property type="entry name" value="Guanylate_kin-like_dom"/>
</dbReference>
<organism evidence="5 6">
    <name type="scientific">Haloarcula rubra</name>
    <dbReference type="NCBI Taxonomy" id="2487747"/>
    <lineage>
        <taxon>Archaea</taxon>
        <taxon>Methanobacteriati</taxon>
        <taxon>Methanobacteriota</taxon>
        <taxon>Stenosarchaea group</taxon>
        <taxon>Halobacteria</taxon>
        <taxon>Halobacteriales</taxon>
        <taxon>Haloarculaceae</taxon>
        <taxon>Haloarcula</taxon>
    </lineage>
</organism>
<dbReference type="EMBL" id="RKLR01000009">
    <property type="protein sequence ID" value="MBX0324940.1"/>
    <property type="molecule type" value="Genomic_DNA"/>
</dbReference>
<dbReference type="PROSITE" id="PS50052">
    <property type="entry name" value="GUANYLATE_KINASE_2"/>
    <property type="match status" value="1"/>
</dbReference>
<dbReference type="GO" id="GO:0004672">
    <property type="term" value="F:protein kinase activity"/>
    <property type="evidence" value="ECO:0007669"/>
    <property type="project" value="InterPro"/>
</dbReference>
<evidence type="ECO:0000256" key="2">
    <source>
        <dbReference type="SAM" id="Phobius"/>
    </source>
</evidence>
<reference evidence="5 6" key="1">
    <citation type="submission" date="2021-06" db="EMBL/GenBank/DDBJ databases">
        <title>Halomicroarcula sp. a new haloarchaeum isolated from saline soil.</title>
        <authorList>
            <person name="Duran-Viseras A."/>
            <person name="Sanchez-Porro C."/>
            <person name="Ventosa A."/>
        </authorList>
    </citation>
    <scope>NUCLEOTIDE SEQUENCE [LARGE SCALE GENOMIC DNA]</scope>
    <source>
        <strain evidence="5 6">F13</strain>
    </source>
</reference>
<keyword evidence="2" id="KW-0472">Membrane</keyword>
<keyword evidence="6" id="KW-1185">Reference proteome</keyword>
<dbReference type="SUPFAM" id="SSF56112">
    <property type="entry name" value="Protein kinase-like (PK-like)"/>
    <property type="match status" value="1"/>
</dbReference>
<evidence type="ECO:0000256" key="1">
    <source>
        <dbReference type="ARBA" id="ARBA00009670"/>
    </source>
</evidence>
<comment type="similarity">
    <text evidence="1">Belongs to the protein kinase superfamily. ADCK protein kinase family.</text>
</comment>
<dbReference type="InterPro" id="IPR050154">
    <property type="entry name" value="UbiB_kinase"/>
</dbReference>
<feature type="transmembrane region" description="Helical" evidence="2">
    <location>
        <begin position="523"/>
        <end position="539"/>
    </location>
</feature>
<sequence length="547" mass="61859">MVISERLQHVSIRERRANSAVTLMIRFPLRLLRILGKLVPFVILFLRDRRRFLLFGRSRPISRETHAQRARRLRDTMLDLGPTFVKIGQVLSTRPDVVPPVYAEEFVTLQDAVPTGPYREMIPALADDVGYHSYDDFDPEPIAGGSLAQVYRATYQGDHVVVKVRRPGVKDLIETDLRITRRLIPLVMLLAPERLQFSLRNMADDFERIILEELDFEREARMMAEIRSNFEGDENESVVIPRVYTDVSSERVLTMAYAEGTKITDVDELESKGHDPKRVARDVANAYFTMGLEHGVYHGDPHPGNLAVDEEGRIVFYDFGMSGRFTPTMQNSVVNLYLAAVNRNVDGIIDELIALGALDPDADRAAVGHVLELVIDDLEGSETVNWQQIISEVTGMLHEFPFRIPPDIMLVLRVGSISEGVLRQLDPEFDFLAAAQAFLREHGFMERAARMKLAEMRGELETSLWALLRLPAKFEQELDARQEERMQAVARTQQQGSRSLGYAILAAASLIGSALLVPVDITYSLLGMIVVLVFLFLFVRSPDDGRR</sequence>
<dbReference type="PROSITE" id="PS50011">
    <property type="entry name" value="PROTEIN_KINASE_DOM"/>
    <property type="match status" value="1"/>
</dbReference>
<protein>
    <submittedName>
        <fullName evidence="5">AarF/ABC1/UbiB kinase family protein</fullName>
    </submittedName>
</protein>
<evidence type="ECO:0000259" key="4">
    <source>
        <dbReference type="PROSITE" id="PS50052"/>
    </source>
</evidence>
<comment type="caution">
    <text evidence="5">The sequence shown here is derived from an EMBL/GenBank/DDBJ whole genome shotgun (WGS) entry which is preliminary data.</text>
</comment>